<feature type="binding site" evidence="15">
    <location>
        <position position="86"/>
    </location>
    <ligand>
        <name>ATP</name>
        <dbReference type="ChEBI" id="CHEBI:30616"/>
    </ligand>
</feature>
<dbReference type="InterPro" id="IPR011115">
    <property type="entry name" value="SecA_DEAD"/>
</dbReference>
<dbReference type="SMART" id="SM00958">
    <property type="entry name" value="SecA_PP_bind"/>
    <property type="match status" value="1"/>
</dbReference>
<evidence type="ECO:0000259" key="19">
    <source>
        <dbReference type="PROSITE" id="PS51194"/>
    </source>
</evidence>
<comment type="subunit">
    <text evidence="15">Monomer and homodimer. Part of the essential Sec protein translocation apparatus which comprises SecA, SecYEG and auxiliary proteins SecDF. Other proteins may also be involved.</text>
</comment>
<dbReference type="Proteomes" id="UP000177885">
    <property type="component" value="Unassembled WGS sequence"/>
</dbReference>
<dbReference type="PANTHER" id="PTHR30612:SF0">
    <property type="entry name" value="CHLOROPLAST PROTEIN-TRANSPORTING ATPASE"/>
    <property type="match status" value="1"/>
</dbReference>
<dbReference type="GO" id="GO:0065002">
    <property type="term" value="P:intracellular protein transmembrane transport"/>
    <property type="evidence" value="ECO:0007669"/>
    <property type="project" value="UniProtKB-UniRule"/>
</dbReference>
<evidence type="ECO:0000256" key="1">
    <source>
        <dbReference type="ARBA" id="ARBA00001947"/>
    </source>
</evidence>
<dbReference type="InterPro" id="IPR044722">
    <property type="entry name" value="SecA_SF2_C"/>
</dbReference>
<keyword evidence="8 15" id="KW-0547">Nucleotide-binding</keyword>
<protein>
    <recommendedName>
        <fullName evidence="15 16">Protein translocase subunit SecA</fullName>
        <ecNumber evidence="15">7.4.2.8</ecNumber>
    </recommendedName>
</protein>
<evidence type="ECO:0000256" key="8">
    <source>
        <dbReference type="ARBA" id="ARBA00022741"/>
    </source>
</evidence>
<dbReference type="Pfam" id="PF07516">
    <property type="entry name" value="SecA_SW"/>
    <property type="match status" value="1"/>
</dbReference>
<evidence type="ECO:0000256" key="4">
    <source>
        <dbReference type="ARBA" id="ARBA00022448"/>
    </source>
</evidence>
<evidence type="ECO:0000259" key="18">
    <source>
        <dbReference type="PROSITE" id="PS51192"/>
    </source>
</evidence>
<dbReference type="GO" id="GO:0006605">
    <property type="term" value="P:protein targeting"/>
    <property type="evidence" value="ECO:0007669"/>
    <property type="project" value="UniProtKB-UniRule"/>
</dbReference>
<evidence type="ECO:0000256" key="16">
    <source>
        <dbReference type="RuleBase" id="RU003874"/>
    </source>
</evidence>
<sequence>MQKLFHLVFGDPNKKVIDALRADAQRITALEPALTAMSDEQLRGVTTALRERIAKGETLSDVTSEAFAAVREASKRALRQRHYDVQLMGGLTLLRGGIAEMRTGEGKTLTATAPLYARALLGKGAHLVTVNDYLAKRDAVWMGQVFHALGMSVGVIQHDGSFLYDPAYKHAPDTSKEEKHDEERDTTGAWRVHMDYLRPVSRREAYAADVTYGTNNEFGFDYLRDNMAPTAAQGVQRGLHFAIVDEVDSILIDEARTPLIISAPAEQSSKIYYTFADIMKTLVENADYNVDEKMRAATLTASGIEKVERALGIENLYASGVNLQHYADNALRAHTLYKLDVNYVVKDGGVIIVDEFTGRLMPGRRFGEGQHQAIEAKEGVEIQRESLTLATITFQNLFRAYEALAGMTGTAATEAEEFAKIYKLEVTSIPTNIDTQRQDLGDRVFKTEAGKMKAVVEEVRRRHGLGQPVLVGTASIEKNELLGALLAREGVPFNLLNAKNHEKEAEIIAQAGAVGAVTIATNMAGRGVDIMLGGNPPDPMQAEKVKELGGLFVLGTERHESRRIDNQLRGRAGRQGDPGATQFFVSLEDDLMRIFGGDRTKALMEKLGIPDDMPIENGMVSRSIEKAQQRVEGHHFDTRKHILEYDDVLNKHRQVIYERRHEVLDAFDKGGPTELREKILELVEGEVEQVVLFHTGEALGLKGSEGSEGKGPGDWDVKEIVETMSTIVPLTSVQKEKLSALTLSATKDKMHVAEQRTKVIEAIIETVREAYDALEKNFPNRAALRQIERGVILRAMDTLWIDHLSAMTALRHGIGLQGYGQRDPLVEYKKESYQMFQRLLAAVNQEAVYTFFKAATHAIAQQRAQEEFNRSVFDKAGVTLQGAVTESKPSSSPSLRGAGGDEAIPSTQGKVGRNDQCPCGSGKKYKKCHGK</sequence>
<dbReference type="AlphaFoldDB" id="A0A1F7TKA1"/>
<dbReference type="InterPro" id="IPR004027">
    <property type="entry name" value="SEC_C_motif"/>
</dbReference>
<dbReference type="NCBIfam" id="TIGR00963">
    <property type="entry name" value="secA"/>
    <property type="match status" value="1"/>
</dbReference>
<dbReference type="FunFam" id="3.90.1440.10:FF:000003">
    <property type="entry name" value="Preprotein translocase SecA subunit"/>
    <property type="match status" value="1"/>
</dbReference>
<reference evidence="21 22" key="1">
    <citation type="journal article" date="2016" name="Nat. Commun.">
        <title>Thousands of microbial genomes shed light on interconnected biogeochemical processes in an aquifer system.</title>
        <authorList>
            <person name="Anantharaman K."/>
            <person name="Brown C.T."/>
            <person name="Hug L.A."/>
            <person name="Sharon I."/>
            <person name="Castelle C.J."/>
            <person name="Probst A.J."/>
            <person name="Thomas B.C."/>
            <person name="Singh A."/>
            <person name="Wilkins M.J."/>
            <person name="Karaoz U."/>
            <person name="Brodie E.L."/>
            <person name="Williams K.H."/>
            <person name="Hubbard S.S."/>
            <person name="Banfield J.F."/>
        </authorList>
    </citation>
    <scope>NUCLEOTIDE SEQUENCE [LARGE SCALE GENOMIC DNA]</scope>
</reference>
<feature type="domain" description="Helicase ATP-binding" evidence="18">
    <location>
        <begin position="88"/>
        <end position="283"/>
    </location>
</feature>
<dbReference type="CDD" id="cd17928">
    <property type="entry name" value="DEXDc_SecA"/>
    <property type="match status" value="1"/>
</dbReference>
<dbReference type="Pfam" id="PF01043">
    <property type="entry name" value="SecA_PP_bind"/>
    <property type="match status" value="1"/>
</dbReference>
<keyword evidence="5 15" id="KW-1003">Cell membrane</keyword>
<evidence type="ECO:0000256" key="5">
    <source>
        <dbReference type="ARBA" id="ARBA00022475"/>
    </source>
</evidence>
<dbReference type="InterPro" id="IPR014001">
    <property type="entry name" value="Helicase_ATP-bd"/>
</dbReference>
<dbReference type="GO" id="GO:0008564">
    <property type="term" value="F:protein-exporting ATPase activity"/>
    <property type="evidence" value="ECO:0007669"/>
    <property type="project" value="UniProtKB-EC"/>
</dbReference>
<feature type="domain" description="Helicase C-terminal" evidence="19">
    <location>
        <begin position="451"/>
        <end position="621"/>
    </location>
</feature>
<dbReference type="GO" id="GO:0005829">
    <property type="term" value="C:cytosol"/>
    <property type="evidence" value="ECO:0007669"/>
    <property type="project" value="TreeGrafter"/>
</dbReference>
<evidence type="ECO:0000256" key="14">
    <source>
        <dbReference type="ARBA" id="ARBA00023136"/>
    </source>
</evidence>
<feature type="domain" description="SecA family profile" evidence="20">
    <location>
        <begin position="2"/>
        <end position="616"/>
    </location>
</feature>
<dbReference type="Pfam" id="PF07517">
    <property type="entry name" value="SecA_DEAD"/>
    <property type="match status" value="1"/>
</dbReference>
<dbReference type="InterPro" id="IPR001650">
    <property type="entry name" value="Helicase_C-like"/>
</dbReference>
<keyword evidence="7" id="KW-0479">Metal-binding</keyword>
<evidence type="ECO:0000256" key="6">
    <source>
        <dbReference type="ARBA" id="ARBA00022490"/>
    </source>
</evidence>
<keyword evidence="6 15" id="KW-0963">Cytoplasm</keyword>
<dbReference type="HAMAP" id="MF_01382">
    <property type="entry name" value="SecA"/>
    <property type="match status" value="1"/>
</dbReference>
<keyword evidence="14 15" id="KW-0472">Membrane</keyword>
<dbReference type="Gene3D" id="3.90.1440.10">
    <property type="entry name" value="SecA, preprotein cross-linking domain"/>
    <property type="match status" value="1"/>
</dbReference>
<dbReference type="InterPro" id="IPR014018">
    <property type="entry name" value="SecA_motor_DEAD"/>
</dbReference>
<dbReference type="SUPFAM" id="SSF81886">
    <property type="entry name" value="Helical scaffold and wing domains of SecA"/>
    <property type="match status" value="1"/>
</dbReference>
<dbReference type="GO" id="GO:0043952">
    <property type="term" value="P:protein transport by the Sec complex"/>
    <property type="evidence" value="ECO:0007669"/>
    <property type="project" value="TreeGrafter"/>
</dbReference>
<dbReference type="GO" id="GO:0031522">
    <property type="term" value="C:cell envelope Sec protein transport complex"/>
    <property type="evidence" value="ECO:0007669"/>
    <property type="project" value="TreeGrafter"/>
</dbReference>
<dbReference type="NCBIfam" id="NF009538">
    <property type="entry name" value="PRK12904.1"/>
    <property type="match status" value="1"/>
</dbReference>
<comment type="similarity">
    <text evidence="3 15 16">Belongs to the SecA family.</text>
</comment>
<dbReference type="Pfam" id="PF02810">
    <property type="entry name" value="SEC-C"/>
    <property type="match status" value="1"/>
</dbReference>
<gene>
    <name evidence="15" type="primary">secA</name>
    <name evidence="21" type="ORF">A2856_01760</name>
</gene>
<dbReference type="SUPFAM" id="SSF81767">
    <property type="entry name" value="Pre-protein crosslinking domain of SecA"/>
    <property type="match status" value="1"/>
</dbReference>
<dbReference type="CDD" id="cd18803">
    <property type="entry name" value="SF2_C_secA"/>
    <property type="match status" value="1"/>
</dbReference>
<evidence type="ECO:0000313" key="22">
    <source>
        <dbReference type="Proteomes" id="UP000177885"/>
    </source>
</evidence>
<dbReference type="InterPro" id="IPR000185">
    <property type="entry name" value="SecA"/>
</dbReference>
<comment type="cofactor">
    <cofactor evidence="1">
        <name>Zn(2+)</name>
        <dbReference type="ChEBI" id="CHEBI:29105"/>
    </cofactor>
</comment>
<dbReference type="PROSITE" id="PS51194">
    <property type="entry name" value="HELICASE_CTER"/>
    <property type="match status" value="1"/>
</dbReference>
<keyword evidence="9" id="KW-0862">Zinc</keyword>
<dbReference type="InterPro" id="IPR011130">
    <property type="entry name" value="SecA_preprotein_X-link_dom"/>
</dbReference>
<dbReference type="InterPro" id="IPR036266">
    <property type="entry name" value="SecA_Wing/Scaffold_sf"/>
</dbReference>
<feature type="binding site" evidence="15">
    <location>
        <position position="529"/>
    </location>
    <ligand>
        <name>ATP</name>
        <dbReference type="ChEBI" id="CHEBI:30616"/>
    </ligand>
</feature>
<keyword evidence="13 15" id="KW-0811">Translocation</keyword>
<dbReference type="InterPro" id="IPR036670">
    <property type="entry name" value="SecA_X-link_sf"/>
</dbReference>
<dbReference type="PROSITE" id="PS51192">
    <property type="entry name" value="HELICASE_ATP_BIND_1"/>
    <property type="match status" value="1"/>
</dbReference>
<evidence type="ECO:0000256" key="7">
    <source>
        <dbReference type="ARBA" id="ARBA00022723"/>
    </source>
</evidence>
<evidence type="ECO:0000256" key="3">
    <source>
        <dbReference type="ARBA" id="ARBA00007650"/>
    </source>
</evidence>
<feature type="binding site" evidence="15">
    <location>
        <begin position="104"/>
        <end position="108"/>
    </location>
    <ligand>
        <name>ATP</name>
        <dbReference type="ChEBI" id="CHEBI:30616"/>
    </ligand>
</feature>
<feature type="compositionally biased region" description="Polar residues" evidence="17">
    <location>
        <begin position="883"/>
        <end position="894"/>
    </location>
</feature>
<dbReference type="InterPro" id="IPR011116">
    <property type="entry name" value="SecA_Wing/Scaffold"/>
</dbReference>
<dbReference type="EMBL" id="MGDT01000007">
    <property type="protein sequence ID" value="OGL66400.1"/>
    <property type="molecule type" value="Genomic_DNA"/>
</dbReference>
<dbReference type="SUPFAM" id="SSF52540">
    <property type="entry name" value="P-loop containing nucleoside triphosphate hydrolases"/>
    <property type="match status" value="2"/>
</dbReference>
<dbReference type="FunFam" id="3.40.50.300:FF:000429">
    <property type="entry name" value="Preprotein translocase subunit SecA"/>
    <property type="match status" value="1"/>
</dbReference>
<evidence type="ECO:0000256" key="12">
    <source>
        <dbReference type="ARBA" id="ARBA00022967"/>
    </source>
</evidence>
<dbReference type="PROSITE" id="PS51196">
    <property type="entry name" value="SECA_MOTOR_DEAD"/>
    <property type="match status" value="1"/>
</dbReference>
<dbReference type="Pfam" id="PF21090">
    <property type="entry name" value="P-loop_SecA"/>
    <property type="match status" value="2"/>
</dbReference>
<keyword evidence="12 15" id="KW-1278">Translocase</keyword>
<keyword evidence="4 15" id="KW-0813">Transport</keyword>
<proteinExistence type="inferred from homology"/>
<evidence type="ECO:0000256" key="17">
    <source>
        <dbReference type="SAM" id="MobiDB-lite"/>
    </source>
</evidence>
<evidence type="ECO:0000313" key="21">
    <source>
        <dbReference type="EMBL" id="OGL66400.1"/>
    </source>
</evidence>
<dbReference type="PANTHER" id="PTHR30612">
    <property type="entry name" value="SECA INNER MEMBRANE COMPONENT OF SEC PROTEIN SECRETION SYSTEM"/>
    <property type="match status" value="1"/>
</dbReference>
<feature type="region of interest" description="Disordered" evidence="17">
    <location>
        <begin position="883"/>
        <end position="931"/>
    </location>
</feature>
<dbReference type="STRING" id="1802385.A2856_01760"/>
<dbReference type="Gene3D" id="3.40.50.300">
    <property type="entry name" value="P-loop containing nucleotide triphosphate hydrolases"/>
    <property type="match status" value="3"/>
</dbReference>
<comment type="function">
    <text evidence="15">Part of the Sec protein translocase complex. Interacts with the SecYEG preprotein conducting channel. Has a central role in coupling the hydrolysis of ATP to the transfer of proteins into and across the cell membrane, serving as an ATP-driven molecular motor driving the stepwise translocation of polypeptide chains across the membrane.</text>
</comment>
<dbReference type="PROSITE" id="PS01312">
    <property type="entry name" value="SECA"/>
    <property type="match status" value="1"/>
</dbReference>
<organism evidence="21 22">
    <name type="scientific">Candidatus Uhrbacteria bacterium RIFCSPHIGHO2_01_FULL_63_20</name>
    <dbReference type="NCBI Taxonomy" id="1802385"/>
    <lineage>
        <taxon>Bacteria</taxon>
        <taxon>Candidatus Uhriibacteriota</taxon>
    </lineage>
</organism>
<comment type="subcellular location">
    <subcellularLocation>
        <location evidence="15">Cell membrane</location>
        <topology evidence="15">Peripheral membrane protein</topology>
        <orientation evidence="15">Cytoplasmic side</orientation>
    </subcellularLocation>
    <subcellularLocation>
        <location evidence="15">Cytoplasm</location>
    </subcellularLocation>
    <subcellularLocation>
        <location evidence="2">Membrane</location>
        <topology evidence="2">Peripheral membrane protein</topology>
    </subcellularLocation>
    <text evidence="15">Distribution is 50-50.</text>
</comment>
<evidence type="ECO:0000256" key="2">
    <source>
        <dbReference type="ARBA" id="ARBA00004170"/>
    </source>
</evidence>
<dbReference type="GO" id="GO:0005886">
    <property type="term" value="C:plasma membrane"/>
    <property type="evidence" value="ECO:0007669"/>
    <property type="project" value="UniProtKB-SubCell"/>
</dbReference>
<comment type="catalytic activity">
    <reaction evidence="15">
        <text>ATP + H2O + cellular proteinSide 1 = ADP + phosphate + cellular proteinSide 2.</text>
        <dbReference type="EC" id="7.4.2.8"/>
    </reaction>
</comment>
<dbReference type="GO" id="GO:0017038">
    <property type="term" value="P:protein import"/>
    <property type="evidence" value="ECO:0007669"/>
    <property type="project" value="InterPro"/>
</dbReference>
<name>A0A1F7TKA1_9BACT</name>
<keyword evidence="10 15" id="KW-0067">ATP-binding</keyword>
<dbReference type="InterPro" id="IPR020937">
    <property type="entry name" value="SecA_CS"/>
</dbReference>
<comment type="caution">
    <text evidence="21">The sequence shown here is derived from an EMBL/GenBank/DDBJ whole genome shotgun (WGS) entry which is preliminary data.</text>
</comment>
<dbReference type="Gene3D" id="1.10.3060.10">
    <property type="entry name" value="Helical scaffold and wing domains of SecA"/>
    <property type="match status" value="1"/>
</dbReference>
<dbReference type="InterPro" id="IPR027417">
    <property type="entry name" value="P-loop_NTPase"/>
</dbReference>
<evidence type="ECO:0000259" key="20">
    <source>
        <dbReference type="PROSITE" id="PS51196"/>
    </source>
</evidence>
<keyword evidence="11 15" id="KW-0653">Protein transport</keyword>
<dbReference type="PRINTS" id="PR00906">
    <property type="entry name" value="SECA"/>
</dbReference>
<evidence type="ECO:0000256" key="11">
    <source>
        <dbReference type="ARBA" id="ARBA00022927"/>
    </source>
</evidence>
<accession>A0A1F7TKA1</accession>
<evidence type="ECO:0000256" key="9">
    <source>
        <dbReference type="ARBA" id="ARBA00022833"/>
    </source>
</evidence>
<dbReference type="GO" id="GO:0046872">
    <property type="term" value="F:metal ion binding"/>
    <property type="evidence" value="ECO:0007669"/>
    <property type="project" value="UniProtKB-KW"/>
</dbReference>
<dbReference type="SMART" id="SM00957">
    <property type="entry name" value="SecA_DEAD"/>
    <property type="match status" value="1"/>
</dbReference>
<evidence type="ECO:0000256" key="10">
    <source>
        <dbReference type="ARBA" id="ARBA00022840"/>
    </source>
</evidence>
<evidence type="ECO:0000256" key="13">
    <source>
        <dbReference type="ARBA" id="ARBA00023010"/>
    </source>
</evidence>
<dbReference type="EC" id="7.4.2.8" evidence="15"/>
<dbReference type="GO" id="GO:0005524">
    <property type="term" value="F:ATP binding"/>
    <property type="evidence" value="ECO:0007669"/>
    <property type="project" value="UniProtKB-UniRule"/>
</dbReference>
<evidence type="ECO:0000256" key="15">
    <source>
        <dbReference type="HAMAP-Rule" id="MF_01382"/>
    </source>
</evidence>